<evidence type="ECO:0000256" key="4">
    <source>
        <dbReference type="ARBA" id="ARBA00022692"/>
    </source>
</evidence>
<keyword evidence="4 7" id="KW-0812">Transmembrane</keyword>
<evidence type="ECO:0000256" key="1">
    <source>
        <dbReference type="ARBA" id="ARBA00001947"/>
    </source>
</evidence>
<organism evidence="9 10">
    <name type="scientific">Leptospira perdikensis</name>
    <dbReference type="NCBI Taxonomy" id="2484948"/>
    <lineage>
        <taxon>Bacteria</taxon>
        <taxon>Pseudomonadati</taxon>
        <taxon>Spirochaetota</taxon>
        <taxon>Spirochaetia</taxon>
        <taxon>Leptospirales</taxon>
        <taxon>Leptospiraceae</taxon>
        <taxon>Leptospira</taxon>
    </lineage>
</organism>
<keyword evidence="6 7" id="KW-0472">Membrane</keyword>
<dbReference type="AlphaFoldDB" id="A0A4R9JH24"/>
<reference evidence="9" key="1">
    <citation type="journal article" date="2019" name="PLoS Negl. Trop. Dis.">
        <title>Revisiting the worldwide diversity of Leptospira species in the environment.</title>
        <authorList>
            <person name="Vincent A.T."/>
            <person name="Schiettekatte O."/>
            <person name="Bourhy P."/>
            <person name="Veyrier F.J."/>
            <person name="Picardeau M."/>
        </authorList>
    </citation>
    <scope>NUCLEOTIDE SEQUENCE [LARGE SCALE GENOMIC DNA]</scope>
    <source>
        <strain evidence="9">201702692</strain>
    </source>
</reference>
<dbReference type="OrthoDB" id="9782003at2"/>
<accession>A0A4R9JH24</accession>
<dbReference type="EMBL" id="RQGA01000009">
    <property type="protein sequence ID" value="TGL40876.1"/>
    <property type="molecule type" value="Genomic_DNA"/>
</dbReference>
<evidence type="ECO:0000313" key="9">
    <source>
        <dbReference type="EMBL" id="TGL40876.1"/>
    </source>
</evidence>
<dbReference type="GO" id="GO:0016020">
    <property type="term" value="C:membrane"/>
    <property type="evidence" value="ECO:0007669"/>
    <property type="project" value="UniProtKB-SubCell"/>
</dbReference>
<keyword evidence="5 7" id="KW-1133">Transmembrane helix</keyword>
<feature type="transmembrane region" description="Helical" evidence="7">
    <location>
        <begin position="6"/>
        <end position="21"/>
    </location>
</feature>
<proteinExistence type="inferred from homology"/>
<dbReference type="GO" id="GO:0006508">
    <property type="term" value="P:proteolysis"/>
    <property type="evidence" value="ECO:0007669"/>
    <property type="project" value="InterPro"/>
</dbReference>
<evidence type="ECO:0000256" key="5">
    <source>
        <dbReference type="ARBA" id="ARBA00022989"/>
    </source>
</evidence>
<keyword evidence="10" id="KW-1185">Reference proteome</keyword>
<name>A0A4R9JH24_9LEPT</name>
<evidence type="ECO:0000259" key="8">
    <source>
        <dbReference type="Pfam" id="PF02163"/>
    </source>
</evidence>
<protein>
    <recommendedName>
        <fullName evidence="8">Peptidase M50 domain-containing protein</fullName>
    </recommendedName>
</protein>
<feature type="transmembrane region" description="Helical" evidence="7">
    <location>
        <begin position="142"/>
        <end position="160"/>
    </location>
</feature>
<evidence type="ECO:0000256" key="2">
    <source>
        <dbReference type="ARBA" id="ARBA00004141"/>
    </source>
</evidence>
<evidence type="ECO:0000256" key="3">
    <source>
        <dbReference type="ARBA" id="ARBA00007931"/>
    </source>
</evidence>
<feature type="transmembrane region" description="Helical" evidence="7">
    <location>
        <begin position="110"/>
        <end position="135"/>
    </location>
</feature>
<dbReference type="Pfam" id="PF02163">
    <property type="entry name" value="Peptidase_M50"/>
    <property type="match status" value="1"/>
</dbReference>
<sequence>MGKFKYIVYIVFGLFIGIFFAKTKINTLSFSHFFAGLFFLYISIYIHEFGHLLFAKLTHLKVDRIVIGNGKKSILNFRVFQTPISVTNAIDGGFTYLDYHSMKDLTKLNYGLYVSGGILLNFFFFFVFFVINFFYENPYINNYILFFYLINLFFVVQNLLPANVPWGIFNIDNDGMALYKLVSKGNQFINEIKEDAYILLNLPKVKIADDPNEYIKLIKPLLDQYPENVYLNLLKSSAKRMLLEFETSSEIAYRVLNFKIPNNFYLKMAYNEIAYNSLFTEDTKGEEYSRLAVGLSKNDPIALSTHGSVLIKNEKFEEGISVLQKSIKLMNQLSLGESLNVVSYIFLCFAYQERRDLRNFEKYKDLIKFNKSEIKNETLYIFNKLFKGNEKGSIFGETFFE</sequence>
<feature type="transmembrane region" description="Helical" evidence="7">
    <location>
        <begin position="33"/>
        <end position="54"/>
    </location>
</feature>
<comment type="similarity">
    <text evidence="3">Belongs to the peptidase M50B family.</text>
</comment>
<dbReference type="InterPro" id="IPR008915">
    <property type="entry name" value="Peptidase_M50"/>
</dbReference>
<gene>
    <name evidence="9" type="ORF">EHQ49_08730</name>
</gene>
<evidence type="ECO:0000256" key="6">
    <source>
        <dbReference type="ARBA" id="ARBA00023136"/>
    </source>
</evidence>
<dbReference type="RefSeq" id="WP_135578490.1">
    <property type="nucleotide sequence ID" value="NZ_RQGA01000009.1"/>
</dbReference>
<feature type="domain" description="Peptidase M50" evidence="8">
    <location>
        <begin position="36"/>
        <end position="134"/>
    </location>
</feature>
<evidence type="ECO:0000313" key="10">
    <source>
        <dbReference type="Proteomes" id="UP000298125"/>
    </source>
</evidence>
<evidence type="ECO:0000256" key="7">
    <source>
        <dbReference type="SAM" id="Phobius"/>
    </source>
</evidence>
<comment type="cofactor">
    <cofactor evidence="1">
        <name>Zn(2+)</name>
        <dbReference type="ChEBI" id="CHEBI:29105"/>
    </cofactor>
</comment>
<comment type="caution">
    <text evidence="9">The sequence shown here is derived from an EMBL/GenBank/DDBJ whole genome shotgun (WGS) entry which is preliminary data.</text>
</comment>
<dbReference type="Proteomes" id="UP000298125">
    <property type="component" value="Unassembled WGS sequence"/>
</dbReference>
<comment type="subcellular location">
    <subcellularLocation>
        <location evidence="2">Membrane</location>
        <topology evidence="2">Multi-pass membrane protein</topology>
    </subcellularLocation>
</comment>